<dbReference type="NCBIfam" id="TIGR01371">
    <property type="entry name" value="met_syn_B12ind"/>
    <property type="match status" value="1"/>
</dbReference>
<evidence type="ECO:0000256" key="6">
    <source>
        <dbReference type="ARBA" id="ARBA00022679"/>
    </source>
</evidence>
<comment type="similarity">
    <text evidence="3 11">Belongs to the vitamin-B12 independent methionine synthase family.</text>
</comment>
<evidence type="ECO:0000256" key="8">
    <source>
        <dbReference type="ARBA" id="ARBA00022737"/>
    </source>
</evidence>
<feature type="binding site" evidence="11 12">
    <location>
        <begin position="429"/>
        <end position="431"/>
    </location>
    <ligand>
        <name>L-methionine</name>
        <dbReference type="ChEBI" id="CHEBI:57844"/>
    </ligand>
</feature>
<feature type="binding site" evidence="13">
    <location>
        <position position="663"/>
    </location>
    <ligand>
        <name>Zn(2+)</name>
        <dbReference type="ChEBI" id="CHEBI:29105"/>
        <label>1</label>
        <note>catalytic</note>
    </ligand>
</feature>
<evidence type="ECO:0000256" key="12">
    <source>
        <dbReference type="PIRSR" id="PIRSR000382-1"/>
    </source>
</evidence>
<evidence type="ECO:0000256" key="14">
    <source>
        <dbReference type="PIRSR" id="PIRSR000382-3"/>
    </source>
</evidence>
<dbReference type="FunFam" id="3.20.20.210:FF:000002">
    <property type="entry name" value="5-methyltetrahydropteroyltriglutamate--homocysteine methyltransferase"/>
    <property type="match status" value="1"/>
</dbReference>
<organism evidence="17 18">
    <name type="scientific">Buchnera aphidicola</name>
    <name type="common">Brevicoryne brassicae</name>
    <dbReference type="NCBI Taxonomy" id="911343"/>
    <lineage>
        <taxon>Bacteria</taxon>
        <taxon>Pseudomonadati</taxon>
        <taxon>Pseudomonadota</taxon>
        <taxon>Gammaproteobacteria</taxon>
        <taxon>Enterobacterales</taxon>
        <taxon>Erwiniaceae</taxon>
        <taxon>Buchnera</taxon>
    </lineage>
</organism>
<comment type="pathway">
    <text evidence="2 11">Amino-acid biosynthesis; L-methionine biosynthesis via de novo pathway; L-methionine from L-homocysteine (MetE route): step 1/1.</text>
</comment>
<evidence type="ECO:0000256" key="3">
    <source>
        <dbReference type="ARBA" id="ARBA00009553"/>
    </source>
</evidence>
<feature type="binding site" evidence="12">
    <location>
        <position position="119"/>
    </location>
    <ligand>
        <name>5-methyltetrahydropteroyltri-L-glutamate</name>
        <dbReference type="ChEBI" id="CHEBI:58207"/>
    </ligand>
</feature>
<evidence type="ECO:0000259" key="16">
    <source>
        <dbReference type="Pfam" id="PF08267"/>
    </source>
</evidence>
<dbReference type="SUPFAM" id="SSF51726">
    <property type="entry name" value="UROD/MetE-like"/>
    <property type="match status" value="2"/>
</dbReference>
<evidence type="ECO:0000259" key="15">
    <source>
        <dbReference type="Pfam" id="PF01717"/>
    </source>
</evidence>
<dbReference type="EC" id="2.1.1.14" evidence="11"/>
<evidence type="ECO:0000256" key="4">
    <source>
        <dbReference type="ARBA" id="ARBA00022603"/>
    </source>
</evidence>
<dbReference type="InterPro" id="IPR006276">
    <property type="entry name" value="Cobalamin-indep_Met_synthase"/>
</dbReference>
<feature type="binding site" evidence="11">
    <location>
        <begin position="17"/>
        <end position="20"/>
    </location>
    <ligand>
        <name>5-methyltetrahydropteroyltri-L-glutamate</name>
        <dbReference type="ChEBI" id="CHEBI:58207"/>
    </ligand>
</feature>
<reference evidence="17" key="1">
    <citation type="submission" date="2022-11" db="EMBL/GenBank/DDBJ databases">
        <title>The whole genome sequencing of pests is an important tool to study the evolution of the plant-insect interaction and insecticide resistance.</title>
        <authorList>
            <person name="Kananovich Y."/>
        </authorList>
    </citation>
    <scope>NUCLEOTIDE SEQUENCE</scope>
    <source>
        <strain evidence="17">BSU_Bre_2018</strain>
    </source>
</reference>
<evidence type="ECO:0000313" key="18">
    <source>
        <dbReference type="Proteomes" id="UP001163440"/>
    </source>
</evidence>
<feature type="binding site" evidence="13">
    <location>
        <position position="641"/>
    </location>
    <ligand>
        <name>Zn(2+)</name>
        <dbReference type="ChEBI" id="CHEBI:29105"/>
        <label>1</label>
        <note>catalytic</note>
    </ligand>
</feature>
<dbReference type="Proteomes" id="UP001163440">
    <property type="component" value="Chromosome"/>
</dbReference>
<feature type="binding site" evidence="11 12">
    <location>
        <position position="559"/>
    </location>
    <ligand>
        <name>5-methyltetrahydropteroyltri-L-glutamate</name>
        <dbReference type="ChEBI" id="CHEBI:58207"/>
    </ligand>
</feature>
<feature type="binding site" evidence="11">
    <location>
        <position position="482"/>
    </location>
    <ligand>
        <name>L-homocysteine</name>
        <dbReference type="ChEBI" id="CHEBI:58199"/>
    </ligand>
</feature>
<feature type="binding site" evidence="11 12">
    <location>
        <begin position="513"/>
        <end position="514"/>
    </location>
    <ligand>
        <name>5-methyltetrahydropteroyltri-L-glutamate</name>
        <dbReference type="ChEBI" id="CHEBI:58207"/>
    </ligand>
</feature>
<feature type="binding site" evidence="11">
    <location>
        <position position="724"/>
    </location>
    <ligand>
        <name>Zn(2+)</name>
        <dbReference type="ChEBI" id="CHEBI:29105"/>
        <note>catalytic</note>
    </ligand>
</feature>
<evidence type="ECO:0000256" key="9">
    <source>
        <dbReference type="ARBA" id="ARBA00022833"/>
    </source>
</evidence>
<keyword evidence="4 11" id="KW-0489">Methyltransferase</keyword>
<feature type="domain" description="Cobalamin-independent methionine synthase MetE C-terminal/archaeal" evidence="15">
    <location>
        <begin position="424"/>
        <end position="746"/>
    </location>
</feature>
<feature type="binding site" evidence="13">
    <location>
        <position position="639"/>
    </location>
    <ligand>
        <name>Zn(2+)</name>
        <dbReference type="ChEBI" id="CHEBI:29105"/>
        <label>1</label>
        <note>catalytic</note>
    </ligand>
</feature>
<feature type="domain" description="Cobalamin-independent methionine synthase MetE N-terminal" evidence="16">
    <location>
        <begin position="5"/>
        <end position="310"/>
    </location>
</feature>
<feature type="active site" description="Proton donor" evidence="11 14">
    <location>
        <position position="692"/>
    </location>
</feature>
<evidence type="ECO:0000256" key="10">
    <source>
        <dbReference type="ARBA" id="ARBA00023167"/>
    </source>
</evidence>
<evidence type="ECO:0000256" key="13">
    <source>
        <dbReference type="PIRSR" id="PIRSR000382-2"/>
    </source>
</evidence>
<dbReference type="PANTHER" id="PTHR30519">
    <property type="entry name" value="5-METHYLTETRAHYDROPTEROYLTRIGLUTAMATE--HOMOCYSTEINE METHYLTRANSFERASE"/>
    <property type="match status" value="1"/>
</dbReference>
<dbReference type="EMBL" id="CP113406">
    <property type="protein sequence ID" value="WAI18990.1"/>
    <property type="molecule type" value="Genomic_DNA"/>
</dbReference>
<protein>
    <recommendedName>
        <fullName evidence="11">5-methyltetrahydropteroyltriglutamate--homocysteine methyltransferase</fullName>
        <ecNumber evidence="11">2.1.1.14</ecNumber>
    </recommendedName>
    <alternativeName>
        <fullName evidence="11">Cobalamin-independent methionine synthase</fullName>
    </alternativeName>
    <alternativeName>
        <fullName evidence="11">Methionine synthase, vitamin-B12 independent isozyme</fullName>
    </alternativeName>
</protein>
<dbReference type="PIRSF" id="PIRSF000382">
    <property type="entry name" value="MeTrfase_B12_ind"/>
    <property type="match status" value="1"/>
</dbReference>
<dbReference type="CDD" id="cd03311">
    <property type="entry name" value="CIMS_C_terminal_like"/>
    <property type="match status" value="1"/>
</dbReference>
<comment type="cofactor">
    <cofactor evidence="13">
        <name>Zn(2+)</name>
        <dbReference type="ChEBI" id="CHEBI:29105"/>
    </cofactor>
    <text evidence="13">Binds 2 Zn(2+) ions per subunit.</text>
</comment>
<dbReference type="Gene3D" id="3.20.20.210">
    <property type="match status" value="2"/>
</dbReference>
<dbReference type="AlphaFoldDB" id="A0AAJ5PUW9"/>
<gene>
    <name evidence="11 17" type="primary">metE</name>
    <name evidence="17" type="ORF">OW720_00155</name>
</gene>
<keyword evidence="10 11" id="KW-0486">Methionine biosynthesis</keyword>
<dbReference type="GO" id="GO:0032259">
    <property type="term" value="P:methylation"/>
    <property type="evidence" value="ECO:0007669"/>
    <property type="project" value="UniProtKB-KW"/>
</dbReference>
<evidence type="ECO:0000256" key="11">
    <source>
        <dbReference type="HAMAP-Rule" id="MF_00172"/>
    </source>
</evidence>
<evidence type="ECO:0000256" key="7">
    <source>
        <dbReference type="ARBA" id="ARBA00022723"/>
    </source>
</evidence>
<feature type="binding site" evidence="11">
    <location>
        <position position="663"/>
    </location>
    <ligand>
        <name>Zn(2+)</name>
        <dbReference type="ChEBI" id="CHEBI:29105"/>
        <note>catalytic</note>
    </ligand>
</feature>
<feature type="binding site" evidence="12">
    <location>
        <position position="20"/>
    </location>
    <ligand>
        <name>5-methyltetrahydropteroyltri-L-glutamate</name>
        <dbReference type="ChEBI" id="CHEBI:58207"/>
    </ligand>
</feature>
<dbReference type="Pfam" id="PF01717">
    <property type="entry name" value="Meth_synt_2"/>
    <property type="match status" value="1"/>
</dbReference>
<feature type="binding site" evidence="11">
    <location>
        <position position="603"/>
    </location>
    <ligand>
        <name>5-methyltetrahydropteroyltri-L-glutamate</name>
        <dbReference type="ChEBI" id="CHEBI:58207"/>
    </ligand>
</feature>
<feature type="binding site" evidence="11 12">
    <location>
        <position position="482"/>
    </location>
    <ligand>
        <name>L-methionine</name>
        <dbReference type="ChEBI" id="CHEBI:57844"/>
    </ligand>
</feature>
<feature type="binding site" evidence="13">
    <location>
        <position position="724"/>
    </location>
    <ligand>
        <name>Zn(2+)</name>
        <dbReference type="ChEBI" id="CHEBI:29105"/>
        <label>1</label>
        <note>catalytic</note>
    </ligand>
</feature>
<dbReference type="Pfam" id="PF08267">
    <property type="entry name" value="Meth_synt_1"/>
    <property type="match status" value="1"/>
</dbReference>
<dbReference type="InterPro" id="IPR013215">
    <property type="entry name" value="Cbl-indep_Met_Synth_N"/>
</dbReference>
<keyword evidence="5 11" id="KW-0028">Amino-acid biosynthesis</keyword>
<dbReference type="InterPro" id="IPR038071">
    <property type="entry name" value="UROD/MetE-like_sf"/>
</dbReference>
<feature type="binding site" evidence="11 12">
    <location>
        <position position="597"/>
    </location>
    <ligand>
        <name>L-homocysteine</name>
        <dbReference type="ChEBI" id="CHEBI:58199"/>
    </ligand>
</feature>
<keyword evidence="9 11" id="KW-0862">Zinc</keyword>
<feature type="binding site" evidence="11">
    <location>
        <position position="641"/>
    </location>
    <ligand>
        <name>Zn(2+)</name>
        <dbReference type="ChEBI" id="CHEBI:29105"/>
        <note>catalytic</note>
    </ligand>
</feature>
<evidence type="ECO:0000256" key="2">
    <source>
        <dbReference type="ARBA" id="ARBA00004681"/>
    </source>
</evidence>
<dbReference type="GO" id="GO:0003871">
    <property type="term" value="F:5-methyltetrahydropteroyltriglutamate-homocysteine S-methyltransferase activity"/>
    <property type="evidence" value="ECO:0007669"/>
    <property type="project" value="UniProtKB-UniRule"/>
</dbReference>
<keyword evidence="7 11" id="KW-0479">Metal-binding</keyword>
<keyword evidence="6 11" id="KW-0808">Transferase</keyword>
<dbReference type="GO" id="GO:0071265">
    <property type="term" value="P:L-methionine biosynthetic process"/>
    <property type="evidence" value="ECO:0007669"/>
    <property type="project" value="UniProtKB-ARBA"/>
</dbReference>
<name>A0AAJ5PUW9_9GAMM</name>
<keyword evidence="8 11" id="KW-0677">Repeat</keyword>
<sequence length="758" mass="88253">MVILNHTLGFPRIGWNRELKRAQEKYWSGDISLENLLSIGYEIRKKNWQRQKEFGIDYIPVGDFAWYDHVLTTSMMLGNIPERHNSFNSSIDLNCLFRIARGCSPDISASEMTKWFNTNYHYIVPEFYKDKILKFSWKQILDEVDEALLLGHKVKPILLGPITYLWLGKVKEKHFDRLDMLENIIIIYKQVLQELSDRNIDFVQVDEPALVLELPKKWQDAYSYAYKKLYGIRKILLTTYFDDINHNIEFIRNLPVQGIHIDLISGKYDLLDFNLKIPAEWILSLGVINGRNVWRSDLVKWFKFISKILNNRKKILIGSSCSLLHTPIDLKEEKNLDKEVKEWFSFAVQKCNEISLLSDALNKNDVSSIKKWCLPIYKRITSKRVHKIEVEKRLSNITINQYQRISSYEIRSKEQNKKFDLPILPTTTIGSFPQTIDIRKLRRDFKNELINQNEYSQGIKKHIKKVIKTQEELDIDVLVHGEAERNDMVEYFGEHLDGFVFTDNGWVQSYGSRCVKPPIIIGDISRPKPITIAWSKYAQSLTKKPIKGMLTGPVTILLWSFPREDVSLKKIATQIALALRDEVLDLEQEKIEIIQIDEPALREGLPLRKSSWSKYLSWSVDAFLLSSSGVKNTTQIHTHMCYCEFNDIMNSIALLDADVITIETARSDMELLESFKEFQYPNEVGPGVYDIHSSNIPSIDSIIMLLQKAMKYVSFKRIWVNPDCGLKTRNWTETVLALKNMVQATKILREKIKNSKLV</sequence>
<comment type="function">
    <text evidence="1 11">Catalyzes the transfer of a methyl group from 5-methyltetrahydrofolate to homocysteine resulting in methionine formation.</text>
</comment>
<dbReference type="InterPro" id="IPR002629">
    <property type="entry name" value="Met_Synth_C/arc"/>
</dbReference>
<feature type="binding site" evidence="11 12">
    <location>
        <position position="597"/>
    </location>
    <ligand>
        <name>L-methionine</name>
        <dbReference type="ChEBI" id="CHEBI:57844"/>
    </ligand>
</feature>
<proteinExistence type="inferred from homology"/>
<evidence type="ECO:0000313" key="17">
    <source>
        <dbReference type="EMBL" id="WAI18990.1"/>
    </source>
</evidence>
<dbReference type="NCBIfam" id="NF003556">
    <property type="entry name" value="PRK05222.1"/>
    <property type="match status" value="1"/>
</dbReference>
<dbReference type="HAMAP" id="MF_00172">
    <property type="entry name" value="Meth_synth"/>
    <property type="match status" value="1"/>
</dbReference>
<accession>A0AAJ5PUW9</accession>
<dbReference type="GO" id="GO:0008270">
    <property type="term" value="F:zinc ion binding"/>
    <property type="evidence" value="ECO:0007669"/>
    <property type="project" value="InterPro"/>
</dbReference>
<evidence type="ECO:0000256" key="5">
    <source>
        <dbReference type="ARBA" id="ARBA00022605"/>
    </source>
</evidence>
<feature type="binding site" evidence="11">
    <location>
        <position position="639"/>
    </location>
    <ligand>
        <name>Zn(2+)</name>
        <dbReference type="ChEBI" id="CHEBI:29105"/>
        <note>catalytic</note>
    </ligand>
</feature>
<comment type="cofactor">
    <cofactor evidence="11">
        <name>Zn(2+)</name>
        <dbReference type="ChEBI" id="CHEBI:29105"/>
    </cofactor>
    <text evidence="11">Binds 1 zinc ion per subunit.</text>
</comment>
<dbReference type="FunFam" id="3.20.20.210:FF:000003">
    <property type="entry name" value="5-methyltetrahydropteroyltriglutamate--homocysteine methyltransferase"/>
    <property type="match status" value="1"/>
</dbReference>
<dbReference type="CDD" id="cd03312">
    <property type="entry name" value="CIMS_N_terminal_like"/>
    <property type="match status" value="1"/>
</dbReference>
<feature type="binding site" evidence="11 12">
    <location>
        <begin position="429"/>
        <end position="431"/>
    </location>
    <ligand>
        <name>L-homocysteine</name>
        <dbReference type="ChEBI" id="CHEBI:58199"/>
    </ligand>
</feature>
<feature type="binding site" evidence="11">
    <location>
        <position position="114"/>
    </location>
    <ligand>
        <name>5-methyltetrahydropteroyltri-L-glutamate</name>
        <dbReference type="ChEBI" id="CHEBI:58207"/>
    </ligand>
</feature>
<comment type="catalytic activity">
    <reaction evidence="11">
        <text>5-methyltetrahydropteroyltri-L-glutamate + L-homocysteine = tetrahydropteroyltri-L-glutamate + L-methionine</text>
        <dbReference type="Rhea" id="RHEA:21196"/>
        <dbReference type="ChEBI" id="CHEBI:57844"/>
        <dbReference type="ChEBI" id="CHEBI:58140"/>
        <dbReference type="ChEBI" id="CHEBI:58199"/>
        <dbReference type="ChEBI" id="CHEBI:58207"/>
        <dbReference type="EC" id="2.1.1.14"/>
    </reaction>
</comment>
<evidence type="ECO:0000256" key="1">
    <source>
        <dbReference type="ARBA" id="ARBA00002777"/>
    </source>
</evidence>